<sequence length="264" mass="30373">MPSSPTHDRVRRLFARRHHRNRRRDWSELPLDVICSIFHKLDQTEILMGAGQVCRSWRSAARDEPHLWRRIHMPLHSEAYLLGMAREAVLRSKGLCEAFFGECAADDDFLLYLGTQAPSLKSLRLIKCYDVSTKGFIKAIKKFPQLEELELSLCSDVYGMRVFNAVGRACQQLKRLKLTHHNFYNLRGRGFRKDAEALGIATMTELRSLEMFGNNVTNKGLIAILDSCPHLESLDIRRCFNVNIDDDALREKCALITMLKLPKD</sequence>
<dbReference type="Proteomes" id="UP001732700">
    <property type="component" value="Chromosome 4A"/>
</dbReference>
<protein>
    <submittedName>
        <fullName evidence="1">Uncharacterized protein</fullName>
    </submittedName>
</protein>
<dbReference type="EnsemblPlants" id="AVESA.00010b.r2.4AG0653990.1">
    <property type="protein sequence ID" value="AVESA.00010b.r2.4AG0653990.1.CDS"/>
    <property type="gene ID" value="AVESA.00010b.r2.4AG0653990"/>
</dbReference>
<name>A0ACD5WK99_AVESA</name>
<reference evidence="1" key="1">
    <citation type="submission" date="2021-05" db="EMBL/GenBank/DDBJ databases">
        <authorList>
            <person name="Scholz U."/>
            <person name="Mascher M."/>
            <person name="Fiebig A."/>
        </authorList>
    </citation>
    <scope>NUCLEOTIDE SEQUENCE [LARGE SCALE GENOMIC DNA]</scope>
</reference>
<keyword evidence="2" id="KW-1185">Reference proteome</keyword>
<evidence type="ECO:0000313" key="1">
    <source>
        <dbReference type="EnsemblPlants" id="AVESA.00010b.r2.4AG0653990.1.CDS"/>
    </source>
</evidence>
<reference evidence="1" key="2">
    <citation type="submission" date="2025-09" db="UniProtKB">
        <authorList>
            <consortium name="EnsemblPlants"/>
        </authorList>
    </citation>
    <scope>IDENTIFICATION</scope>
</reference>
<proteinExistence type="predicted"/>
<accession>A0ACD5WK99</accession>
<evidence type="ECO:0000313" key="2">
    <source>
        <dbReference type="Proteomes" id="UP001732700"/>
    </source>
</evidence>
<organism evidence="1 2">
    <name type="scientific">Avena sativa</name>
    <name type="common">Oat</name>
    <dbReference type="NCBI Taxonomy" id="4498"/>
    <lineage>
        <taxon>Eukaryota</taxon>
        <taxon>Viridiplantae</taxon>
        <taxon>Streptophyta</taxon>
        <taxon>Embryophyta</taxon>
        <taxon>Tracheophyta</taxon>
        <taxon>Spermatophyta</taxon>
        <taxon>Magnoliopsida</taxon>
        <taxon>Liliopsida</taxon>
        <taxon>Poales</taxon>
        <taxon>Poaceae</taxon>
        <taxon>BOP clade</taxon>
        <taxon>Pooideae</taxon>
        <taxon>Poodae</taxon>
        <taxon>Poeae</taxon>
        <taxon>Poeae Chloroplast Group 1 (Aveneae type)</taxon>
        <taxon>Aveninae</taxon>
        <taxon>Avena</taxon>
    </lineage>
</organism>